<dbReference type="AlphaFoldDB" id="A0A9W7A0J8"/>
<keyword evidence="2" id="KW-1185">Reference proteome</keyword>
<organism evidence="1 2">
    <name type="scientific">Triparma retinervis</name>
    <dbReference type="NCBI Taxonomy" id="2557542"/>
    <lineage>
        <taxon>Eukaryota</taxon>
        <taxon>Sar</taxon>
        <taxon>Stramenopiles</taxon>
        <taxon>Ochrophyta</taxon>
        <taxon>Bolidophyceae</taxon>
        <taxon>Parmales</taxon>
        <taxon>Triparmaceae</taxon>
        <taxon>Triparma</taxon>
    </lineage>
</organism>
<accession>A0A9W7A0J8</accession>
<comment type="caution">
    <text evidence="1">The sequence shown here is derived from an EMBL/GenBank/DDBJ whole genome shotgun (WGS) entry which is preliminary data.</text>
</comment>
<protein>
    <submittedName>
        <fullName evidence="1">Uncharacterized protein</fullName>
    </submittedName>
</protein>
<dbReference type="OrthoDB" id="6474464at2759"/>
<sequence length="451" mass="50257">MEEGTICFELQKQGWTFDPQMGGTVEGGHFRSMLNLGTLPSSASSVSMQAFITEGSSTMVSPVVVDAFTYLPSTSSLLRLRFAELYPVVDAFLVLVGSHTHDGAPILPGSPPLPGGGDWWGYGGKVRVVHVDLSSTTGTGGGEGAAVREEMQRDATTEAVEEYGAYATTLDNLKLWTPTSLRRWMRSTARPPMPLPCIELDAGWHLSTFGPPQELVRKVRHTCCEHEKFRGSKVFEDEDKMGRIARGGRHLYDLNGDKEFMAVRRWEGEGHPIAVEECERGADEECEWIEEFFLKPLTEAEKYELDQDILRASFELTQDFAMDYRTKNGPEGRDGHHLLEVECSRGNPGQEEVEMFDREEVGGGLGAENKQKLIDTMAHSCMKQGGVGVATEKVVLDSDAHREIIYDGRTYFIKLTAADDPVEVARYHCIGIGMNDEQCRILEDEMKTWFK</sequence>
<gene>
    <name evidence="1" type="ORF">TrRE_jg11579</name>
</gene>
<name>A0A9W7A0J8_9STRA</name>
<dbReference type="Proteomes" id="UP001165082">
    <property type="component" value="Unassembled WGS sequence"/>
</dbReference>
<proteinExistence type="predicted"/>
<evidence type="ECO:0000313" key="1">
    <source>
        <dbReference type="EMBL" id="GMH61831.1"/>
    </source>
</evidence>
<reference evidence="1" key="1">
    <citation type="submission" date="2022-07" db="EMBL/GenBank/DDBJ databases">
        <title>Genome analysis of Parmales, a sister group of diatoms, reveals the evolutionary specialization of diatoms from phago-mixotrophs to photoautotrophs.</title>
        <authorList>
            <person name="Ban H."/>
            <person name="Sato S."/>
            <person name="Yoshikawa S."/>
            <person name="Kazumasa Y."/>
            <person name="Nakamura Y."/>
            <person name="Ichinomiya M."/>
            <person name="Saitoh K."/>
            <person name="Sato N."/>
            <person name="Blanc-Mathieu R."/>
            <person name="Endo H."/>
            <person name="Kuwata A."/>
            <person name="Ogata H."/>
        </authorList>
    </citation>
    <scope>NUCLEOTIDE SEQUENCE</scope>
</reference>
<dbReference type="EMBL" id="BRXZ01002425">
    <property type="protein sequence ID" value="GMH61831.1"/>
    <property type="molecule type" value="Genomic_DNA"/>
</dbReference>
<evidence type="ECO:0000313" key="2">
    <source>
        <dbReference type="Proteomes" id="UP001165082"/>
    </source>
</evidence>